<feature type="domain" description="Glycosyl hydrolase family 32 N-terminal" evidence="4">
    <location>
        <begin position="14"/>
        <end position="309"/>
    </location>
</feature>
<dbReference type="SUPFAM" id="SSF75005">
    <property type="entry name" value="Arabinanase/levansucrase/invertase"/>
    <property type="match status" value="1"/>
</dbReference>
<reference evidence="5 6" key="1">
    <citation type="submission" date="2016-08" db="EMBL/GenBank/DDBJ databases">
        <authorList>
            <person name="Seilhamer J.J."/>
        </authorList>
    </citation>
    <scope>NUCLEOTIDE SEQUENCE [LARGE SCALE GENOMIC DNA]</scope>
    <source>
        <strain evidence="5 6">HBR26</strain>
    </source>
</reference>
<dbReference type="CDD" id="cd18622">
    <property type="entry name" value="GH32_Inu-like"/>
    <property type="match status" value="1"/>
</dbReference>
<dbReference type="SMART" id="SM00640">
    <property type="entry name" value="Glyco_32"/>
    <property type="match status" value="1"/>
</dbReference>
<dbReference type="Gene3D" id="2.115.10.20">
    <property type="entry name" value="Glycosyl hydrolase domain, family 43"/>
    <property type="match status" value="1"/>
</dbReference>
<dbReference type="GO" id="GO:0005737">
    <property type="term" value="C:cytoplasm"/>
    <property type="evidence" value="ECO:0007669"/>
    <property type="project" value="TreeGrafter"/>
</dbReference>
<evidence type="ECO:0000313" key="5">
    <source>
        <dbReference type="EMBL" id="SCB58594.1"/>
    </source>
</evidence>
<keyword evidence="3" id="KW-0326">Glycosidase</keyword>
<name>A0A1C3Y296_9HYPH</name>
<protein>
    <submittedName>
        <fullName evidence="5">Fructan beta-fructosidase</fullName>
    </submittedName>
</protein>
<gene>
    <name evidence="5" type="ORF">GA0061105_10561</name>
</gene>
<dbReference type="STRING" id="1138170.GA0061105_10561"/>
<dbReference type="PANTHER" id="PTHR42800">
    <property type="entry name" value="EXOINULINASE INUD (AFU_ORTHOLOGUE AFUA_5G00480)"/>
    <property type="match status" value="1"/>
</dbReference>
<evidence type="ECO:0000259" key="4">
    <source>
        <dbReference type="Pfam" id="PF00251"/>
    </source>
</evidence>
<proteinExistence type="inferred from homology"/>
<dbReference type="EMBL" id="FMAJ01000005">
    <property type="protein sequence ID" value="SCB58594.1"/>
    <property type="molecule type" value="Genomic_DNA"/>
</dbReference>
<keyword evidence="2" id="KW-0378">Hydrolase</keyword>
<dbReference type="Pfam" id="PF00251">
    <property type="entry name" value="Glyco_hydro_32N"/>
    <property type="match status" value="1"/>
</dbReference>
<dbReference type="PANTHER" id="PTHR42800:SF1">
    <property type="entry name" value="EXOINULINASE INUD (AFU_ORTHOLOGUE AFUA_5G00480)"/>
    <property type="match status" value="1"/>
</dbReference>
<dbReference type="InterPro" id="IPR001362">
    <property type="entry name" value="Glyco_hydro_32"/>
</dbReference>
<dbReference type="GO" id="GO:0005987">
    <property type="term" value="P:sucrose catabolic process"/>
    <property type="evidence" value="ECO:0007669"/>
    <property type="project" value="TreeGrafter"/>
</dbReference>
<dbReference type="InterPro" id="IPR013148">
    <property type="entry name" value="Glyco_hydro_32_N"/>
</dbReference>
<dbReference type="RefSeq" id="WP_092750387.1">
    <property type="nucleotide sequence ID" value="NZ_FMAJ01000005.1"/>
</dbReference>
<dbReference type="InterPro" id="IPR023296">
    <property type="entry name" value="Glyco_hydro_beta-prop_sf"/>
</dbReference>
<dbReference type="Proteomes" id="UP000198723">
    <property type="component" value="Unassembled WGS sequence"/>
</dbReference>
<evidence type="ECO:0000256" key="2">
    <source>
        <dbReference type="ARBA" id="ARBA00022801"/>
    </source>
</evidence>
<evidence type="ECO:0000256" key="3">
    <source>
        <dbReference type="ARBA" id="ARBA00023295"/>
    </source>
</evidence>
<dbReference type="AlphaFoldDB" id="A0A1C3Y296"/>
<evidence type="ECO:0000256" key="1">
    <source>
        <dbReference type="ARBA" id="ARBA00009902"/>
    </source>
</evidence>
<accession>A0A1C3Y296</accession>
<organism evidence="5 6">
    <name type="scientific">Rhizobium aethiopicum</name>
    <dbReference type="NCBI Taxonomy" id="1138170"/>
    <lineage>
        <taxon>Bacteria</taxon>
        <taxon>Pseudomonadati</taxon>
        <taxon>Pseudomonadota</taxon>
        <taxon>Alphaproteobacteria</taxon>
        <taxon>Hyphomicrobiales</taxon>
        <taxon>Rhizobiaceae</taxon>
        <taxon>Rhizobium/Agrobacterium group</taxon>
        <taxon>Rhizobium</taxon>
    </lineage>
</organism>
<comment type="similarity">
    <text evidence="1">Belongs to the glycosyl hydrolase 32 family.</text>
</comment>
<evidence type="ECO:0000313" key="6">
    <source>
        <dbReference type="Proteomes" id="UP000198723"/>
    </source>
</evidence>
<dbReference type="GO" id="GO:0004575">
    <property type="term" value="F:sucrose alpha-glucosidase activity"/>
    <property type="evidence" value="ECO:0007669"/>
    <property type="project" value="TreeGrafter"/>
</dbReference>
<sequence length="449" mass="49993">MSTSLTEKFRPKLHLTAKYGWINDPNGLIKVDGIYHVFYQHDPNSIHHGPMHWGHSSSRDLVNWEQHEVALFPDGNGTCFSGCAVETDDGKIKLIYTSHRLDEAGKDFQQQCLVHADRALSKFEKEPSNPIIKNSGLGCFRDPKVFWHAEGGRWIMALAHGETIGQSIGFHSSEDLINWTFESEFGNEDGRHGSGPWECPDLLPMVAPDGSKHWVLVAGIGDEAYAPGSGTMYFIGKFDGKTFTNSNPRETELWLDYGRDYYAAQSFFGAHKDAPLALAWSNNWKYSQQTPAEEFSGLMSLPRHLRLVETPDGLRLSSLVPESVSSAFSTIDLSSGQAQPASGTYRLEETISLAPGSQVTLSLFGADRPQFTFVRDKNGRTRIRQVRDAYGDMNEFAHDYDIDAGNLGAFTLEVFVDNGLVELNLDKLIWTTNVYYPDTPAGAVTLTEI</sequence>